<evidence type="ECO:0000256" key="6">
    <source>
        <dbReference type="SAM" id="Phobius"/>
    </source>
</evidence>
<sequence length="265" mass="27629">MNVAIFVALAAAVWLLVPARQEKRLAGLDLDARPLPRWPGIVLGVLAVLGLLGACLAFVPHYVAWGLIACVLGVTLAWELRMHRAERSAIKRSQEVAHACRVMSAQLRIGQTPAQALAVAAEECEVLAGCRAAQQVGADVPRTLMAAGDLPGCSGLAALGRAWKLCERSGSPLAPAATRVSQTVDGDARLRADIAAELAVPRATGRLLTALPLLGIGMGFVSGGDPVAFLTTTMIGKACLVGAVVLVCAGLVWTELLATRAQEHR</sequence>
<name>A0A0B7NVB2_PROFF</name>
<protein>
    <submittedName>
        <fullName evidence="8">Hypothetical membrane protein</fullName>
    </submittedName>
</protein>
<evidence type="ECO:0000256" key="1">
    <source>
        <dbReference type="ARBA" id="ARBA00004651"/>
    </source>
</evidence>
<evidence type="ECO:0000256" key="5">
    <source>
        <dbReference type="ARBA" id="ARBA00023136"/>
    </source>
</evidence>
<keyword evidence="4 6" id="KW-1133">Transmembrane helix</keyword>
<accession>A0A0B7NVB2</accession>
<keyword evidence="5 6" id="KW-0472">Membrane</keyword>
<evidence type="ECO:0000256" key="2">
    <source>
        <dbReference type="ARBA" id="ARBA00022475"/>
    </source>
</evidence>
<proteinExistence type="predicted"/>
<evidence type="ECO:0000256" key="3">
    <source>
        <dbReference type="ARBA" id="ARBA00022692"/>
    </source>
</evidence>
<dbReference type="EMBL" id="LM676417">
    <property type="protein sequence ID" value="CEP26646.1"/>
    <property type="molecule type" value="Genomic_DNA"/>
</dbReference>
<dbReference type="InterPro" id="IPR018076">
    <property type="entry name" value="T2SS_GspF_dom"/>
</dbReference>
<reference evidence="8" key="1">
    <citation type="submission" date="2014-08" db="EMBL/GenBank/DDBJ databases">
        <authorList>
            <person name="Falentin Helene"/>
        </authorList>
    </citation>
    <scope>NUCLEOTIDE SEQUENCE</scope>
</reference>
<dbReference type="PANTHER" id="PTHR35007:SF4">
    <property type="entry name" value="CONSERVED TRANSMEMBRANE PROTEIN-RELATED"/>
    <property type="match status" value="1"/>
</dbReference>
<evidence type="ECO:0000259" key="7">
    <source>
        <dbReference type="Pfam" id="PF00482"/>
    </source>
</evidence>
<dbReference type="PANTHER" id="PTHR35007">
    <property type="entry name" value="INTEGRAL MEMBRANE PROTEIN-RELATED"/>
    <property type="match status" value="1"/>
</dbReference>
<feature type="transmembrane region" description="Helical" evidence="6">
    <location>
        <begin position="45"/>
        <end position="78"/>
    </location>
</feature>
<feature type="transmembrane region" description="Helical" evidence="6">
    <location>
        <begin position="207"/>
        <end position="229"/>
    </location>
</feature>
<comment type="subcellular location">
    <subcellularLocation>
        <location evidence="1">Cell membrane</location>
        <topology evidence="1">Multi-pass membrane protein</topology>
    </subcellularLocation>
</comment>
<organism evidence="8">
    <name type="scientific">Propionibacterium freudenreichii subsp. freudenreichii</name>
    <dbReference type="NCBI Taxonomy" id="66712"/>
    <lineage>
        <taxon>Bacteria</taxon>
        <taxon>Bacillati</taxon>
        <taxon>Actinomycetota</taxon>
        <taxon>Actinomycetes</taxon>
        <taxon>Propionibacteriales</taxon>
        <taxon>Propionibacteriaceae</taxon>
        <taxon>Propionibacterium</taxon>
    </lineage>
</organism>
<keyword evidence="3 6" id="KW-0812">Transmembrane</keyword>
<keyword evidence="2" id="KW-1003">Cell membrane</keyword>
<evidence type="ECO:0000313" key="8">
    <source>
        <dbReference type="EMBL" id="CEP26646.1"/>
    </source>
</evidence>
<feature type="transmembrane region" description="Helical" evidence="6">
    <location>
        <begin position="235"/>
        <end position="258"/>
    </location>
</feature>
<evidence type="ECO:0000256" key="4">
    <source>
        <dbReference type="ARBA" id="ARBA00022989"/>
    </source>
</evidence>
<dbReference type="GO" id="GO:0005886">
    <property type="term" value="C:plasma membrane"/>
    <property type="evidence" value="ECO:0007669"/>
    <property type="project" value="UniProtKB-SubCell"/>
</dbReference>
<feature type="domain" description="Type II secretion system protein GspF" evidence="7">
    <location>
        <begin position="99"/>
        <end position="218"/>
    </location>
</feature>
<gene>
    <name evidence="8" type="ORF">PFCIRM138_08665</name>
</gene>
<dbReference type="AlphaFoldDB" id="A0A0B7NVB2"/>
<dbReference type="Pfam" id="PF00482">
    <property type="entry name" value="T2SSF"/>
    <property type="match status" value="1"/>
</dbReference>